<evidence type="ECO:0000256" key="5">
    <source>
        <dbReference type="RuleBase" id="RU363050"/>
    </source>
</evidence>
<evidence type="ECO:0000259" key="9">
    <source>
        <dbReference type="Pfam" id="PF17681"/>
    </source>
</evidence>
<evidence type="ECO:0000313" key="11">
    <source>
        <dbReference type="Proteomes" id="UP000799424"/>
    </source>
</evidence>
<evidence type="ECO:0000313" key="10">
    <source>
        <dbReference type="EMBL" id="KAF2826728.1"/>
    </source>
</evidence>
<keyword evidence="4 5" id="KW-0206">Cytoskeleton</keyword>
<dbReference type="InterPro" id="IPR007259">
    <property type="entry name" value="GCP"/>
</dbReference>
<accession>A0A6A7A1H5</accession>
<dbReference type="GO" id="GO:0005816">
    <property type="term" value="C:spindle pole body"/>
    <property type="evidence" value="ECO:0007669"/>
    <property type="project" value="UniProtKB-ARBA"/>
</dbReference>
<keyword evidence="2 5" id="KW-0963">Cytoplasm</keyword>
<proteinExistence type="inferred from homology"/>
<dbReference type="GO" id="GO:0000922">
    <property type="term" value="C:spindle pole"/>
    <property type="evidence" value="ECO:0007669"/>
    <property type="project" value="InterPro"/>
</dbReference>
<dbReference type="InterPro" id="IPR040457">
    <property type="entry name" value="GCP_C"/>
</dbReference>
<organism evidence="10 11">
    <name type="scientific">Ophiobolus disseminans</name>
    <dbReference type="NCBI Taxonomy" id="1469910"/>
    <lineage>
        <taxon>Eukaryota</taxon>
        <taxon>Fungi</taxon>
        <taxon>Dikarya</taxon>
        <taxon>Ascomycota</taxon>
        <taxon>Pezizomycotina</taxon>
        <taxon>Dothideomycetes</taxon>
        <taxon>Pleosporomycetidae</taxon>
        <taxon>Pleosporales</taxon>
        <taxon>Pleosporineae</taxon>
        <taxon>Phaeosphaeriaceae</taxon>
        <taxon>Ophiobolus</taxon>
    </lineage>
</organism>
<feature type="domain" description="Gamma-Tubulin ring complex non-core subunit mod21 N-terminal" evidence="8">
    <location>
        <begin position="67"/>
        <end position="154"/>
    </location>
</feature>
<dbReference type="GO" id="GO:0031122">
    <property type="term" value="P:cytoplasmic microtubule organization"/>
    <property type="evidence" value="ECO:0007669"/>
    <property type="project" value="TreeGrafter"/>
</dbReference>
<dbReference type="InterPro" id="IPR042241">
    <property type="entry name" value="GCP_C_sf"/>
</dbReference>
<dbReference type="OrthoDB" id="66546at2759"/>
<dbReference type="EMBL" id="MU006225">
    <property type="protein sequence ID" value="KAF2826728.1"/>
    <property type="molecule type" value="Genomic_DNA"/>
</dbReference>
<dbReference type="GO" id="GO:0007020">
    <property type="term" value="P:microtubule nucleation"/>
    <property type="evidence" value="ECO:0007669"/>
    <property type="project" value="InterPro"/>
</dbReference>
<evidence type="ECO:0000259" key="7">
    <source>
        <dbReference type="Pfam" id="PF04130"/>
    </source>
</evidence>
<dbReference type="Pfam" id="PF14609">
    <property type="entry name" value="GCP5-Mod21_N"/>
    <property type="match status" value="1"/>
</dbReference>
<dbReference type="GO" id="GO:0051011">
    <property type="term" value="F:microtubule minus-end binding"/>
    <property type="evidence" value="ECO:0007669"/>
    <property type="project" value="TreeGrafter"/>
</dbReference>
<dbReference type="GO" id="GO:0000278">
    <property type="term" value="P:mitotic cell cycle"/>
    <property type="evidence" value="ECO:0007669"/>
    <property type="project" value="TreeGrafter"/>
</dbReference>
<dbReference type="AlphaFoldDB" id="A0A6A7A1H5"/>
<evidence type="ECO:0000256" key="4">
    <source>
        <dbReference type="ARBA" id="ARBA00023212"/>
    </source>
</evidence>
<dbReference type="GO" id="GO:0043015">
    <property type="term" value="F:gamma-tubulin binding"/>
    <property type="evidence" value="ECO:0007669"/>
    <property type="project" value="InterPro"/>
</dbReference>
<feature type="region of interest" description="Disordered" evidence="6">
    <location>
        <begin position="154"/>
        <end position="182"/>
    </location>
</feature>
<dbReference type="GO" id="GO:0051321">
    <property type="term" value="P:meiotic cell cycle"/>
    <property type="evidence" value="ECO:0007669"/>
    <property type="project" value="TreeGrafter"/>
</dbReference>
<keyword evidence="11" id="KW-1185">Reference proteome</keyword>
<dbReference type="InterPro" id="IPR059169">
    <property type="entry name" value="GCP5_N_ext"/>
</dbReference>
<name>A0A6A7A1H5_9PLEO</name>
<dbReference type="GO" id="GO:0051225">
    <property type="term" value="P:spindle assembly"/>
    <property type="evidence" value="ECO:0007669"/>
    <property type="project" value="TreeGrafter"/>
</dbReference>
<dbReference type="InterPro" id="IPR041470">
    <property type="entry name" value="GCP_N"/>
</dbReference>
<sequence>MAQNAKISALSDELIHSIIGFDAATNRQAYRHAKEIASRGLRGHQYGRTNQFDITSNLTGLDEKFRVKNRDDLADALQARIQKLQGLTSRFTPDYLSLLLQLSDRPLENTRVEALELLQPPSPPPLLTWDEILEDDPYSDEDIWKDIDYAVDSSGDERTSQKRGKAKSSPPTSVDEDKTYDPKDCIVPPEPDLVQILEAAQYWSVVRDNDANTDITELQAVRETLSMLAGLPTSLYHLDTQQNHIRINPRYALSHAMSATVDDLLSRFVAIAKDIYRLRQWTKRSSTLPLVQSFEAAVRTRLVAFDCALARLQQQYLTPSPPIVVSLLRLHTDIQFFSTPLRRLAQLVMSIEPEILLNPFSHLEALFETITLAQLTLETTVFQYLSSVFFDCLQTYLKPIRKWMEEGELGANDDTFFVFQSDSRSDANSLWHDRYVLRRDAHNDLRSPSFLQPAAKKIFNTGKSIVFLKELGFQGVGTKNNHPEPRLTHATVCGISDEVPLSPFPELFNIAFDNWIQSKYSQASTVLRRHLIENSGLMRTLDILEMVYLGKNGAVFEDFANALFERMDGGRRGWNDRYVLTELTRGIFGTVMVNSDAEKIVTRTWKVKNKNQSVEPLATVSLDFALSWPIQNIIQRSSSVVYQQVSSFLLQTYRVKYLLQRTRPSRTADFRDQTAQLSHKLRHRLTWFADTLRSYLTETAIFFSTQDMIAAMEKAEDIDNMAHVHLTYIARLQERAILSTDVNLIHKAIVEILDLGVQFAQAVAGKESSNAIRGATDKRISTRQRIVAPIPVVAELSEVETDSDGERIGLPSVPESIEQQSPMASFQSIDAEFARLLHFVTAGLRSVGRVGAEPMWEQLAERLEWEGKRDR</sequence>
<dbReference type="Proteomes" id="UP000799424">
    <property type="component" value="Unassembled WGS sequence"/>
</dbReference>
<dbReference type="Pfam" id="PF04130">
    <property type="entry name" value="GCP_C_terminal"/>
    <property type="match status" value="1"/>
</dbReference>
<dbReference type="InterPro" id="IPR032797">
    <property type="entry name" value="Mod21_N"/>
</dbReference>
<dbReference type="Gene3D" id="1.20.120.1900">
    <property type="entry name" value="Gamma-tubulin complex, C-terminal domain"/>
    <property type="match status" value="1"/>
</dbReference>
<dbReference type="CDD" id="cd22572">
    <property type="entry name" value="GCP5_NTD"/>
    <property type="match status" value="1"/>
</dbReference>
<evidence type="ECO:0000256" key="1">
    <source>
        <dbReference type="ARBA" id="ARBA00010337"/>
    </source>
</evidence>
<evidence type="ECO:0000259" key="8">
    <source>
        <dbReference type="Pfam" id="PF14609"/>
    </source>
</evidence>
<comment type="subcellular location">
    <subcellularLocation>
        <location evidence="5">Cytoplasm</location>
        <location evidence="5">Cytoskeleton</location>
        <location evidence="5">Microtubule organizing center</location>
    </subcellularLocation>
</comment>
<dbReference type="PANTHER" id="PTHR19302:SF33">
    <property type="entry name" value="GAMMA-TUBULIN COMPLEX COMPONENT 5"/>
    <property type="match status" value="1"/>
</dbReference>
<dbReference type="GO" id="GO:0005874">
    <property type="term" value="C:microtubule"/>
    <property type="evidence" value="ECO:0007669"/>
    <property type="project" value="UniProtKB-KW"/>
</dbReference>
<evidence type="ECO:0000256" key="2">
    <source>
        <dbReference type="ARBA" id="ARBA00022490"/>
    </source>
</evidence>
<dbReference type="Pfam" id="PF17681">
    <property type="entry name" value="GCP_N_terminal"/>
    <property type="match status" value="1"/>
</dbReference>
<evidence type="ECO:0000256" key="6">
    <source>
        <dbReference type="SAM" id="MobiDB-lite"/>
    </source>
</evidence>
<keyword evidence="3 5" id="KW-0493">Microtubule</keyword>
<feature type="domain" description="Gamma tubulin complex component C-terminal" evidence="7">
    <location>
        <begin position="537"/>
        <end position="866"/>
    </location>
</feature>
<reference evidence="10" key="1">
    <citation type="journal article" date="2020" name="Stud. Mycol.">
        <title>101 Dothideomycetes genomes: a test case for predicting lifestyles and emergence of pathogens.</title>
        <authorList>
            <person name="Haridas S."/>
            <person name="Albert R."/>
            <person name="Binder M."/>
            <person name="Bloem J."/>
            <person name="Labutti K."/>
            <person name="Salamov A."/>
            <person name="Andreopoulos B."/>
            <person name="Baker S."/>
            <person name="Barry K."/>
            <person name="Bills G."/>
            <person name="Bluhm B."/>
            <person name="Cannon C."/>
            <person name="Castanera R."/>
            <person name="Culley D."/>
            <person name="Daum C."/>
            <person name="Ezra D."/>
            <person name="Gonzalez J."/>
            <person name="Henrissat B."/>
            <person name="Kuo A."/>
            <person name="Liang C."/>
            <person name="Lipzen A."/>
            <person name="Lutzoni F."/>
            <person name="Magnuson J."/>
            <person name="Mondo S."/>
            <person name="Nolan M."/>
            <person name="Ohm R."/>
            <person name="Pangilinan J."/>
            <person name="Park H.-J."/>
            <person name="Ramirez L."/>
            <person name="Alfaro M."/>
            <person name="Sun H."/>
            <person name="Tritt A."/>
            <person name="Yoshinaga Y."/>
            <person name="Zwiers L.-H."/>
            <person name="Turgeon B."/>
            <person name="Goodwin S."/>
            <person name="Spatafora J."/>
            <person name="Crous P."/>
            <person name="Grigoriev I."/>
        </authorList>
    </citation>
    <scope>NUCLEOTIDE SEQUENCE</scope>
    <source>
        <strain evidence="10">CBS 113818</strain>
    </source>
</reference>
<dbReference type="GO" id="GO:0000930">
    <property type="term" value="C:gamma-tubulin complex"/>
    <property type="evidence" value="ECO:0007669"/>
    <property type="project" value="TreeGrafter"/>
</dbReference>
<gene>
    <name evidence="10" type="ORF">CC86DRAFT_369906</name>
</gene>
<comment type="similarity">
    <text evidence="1 5">Belongs to the TUBGCP family.</text>
</comment>
<feature type="domain" description="Gamma tubulin complex component protein N-terminal" evidence="9">
    <location>
        <begin position="221"/>
        <end position="533"/>
    </location>
</feature>
<protein>
    <recommendedName>
        <fullName evidence="5">Spindle pole body component</fullName>
    </recommendedName>
</protein>
<dbReference type="PANTHER" id="PTHR19302">
    <property type="entry name" value="GAMMA TUBULIN COMPLEX PROTEIN"/>
    <property type="match status" value="1"/>
</dbReference>
<evidence type="ECO:0000256" key="3">
    <source>
        <dbReference type="ARBA" id="ARBA00022701"/>
    </source>
</evidence>